<keyword evidence="2" id="KW-1185">Reference proteome</keyword>
<comment type="caution">
    <text evidence="1">The sequence shown here is derived from an EMBL/GenBank/DDBJ whole genome shotgun (WGS) entry which is preliminary data.</text>
</comment>
<evidence type="ECO:0000313" key="1">
    <source>
        <dbReference type="EMBL" id="GAA4685601.1"/>
    </source>
</evidence>
<evidence type="ECO:0008006" key="3">
    <source>
        <dbReference type="Google" id="ProtNLM"/>
    </source>
</evidence>
<reference evidence="2" key="1">
    <citation type="journal article" date="2019" name="Int. J. Syst. Evol. Microbiol.">
        <title>The Global Catalogue of Microorganisms (GCM) 10K type strain sequencing project: providing services to taxonomists for standard genome sequencing and annotation.</title>
        <authorList>
            <consortium name="The Broad Institute Genomics Platform"/>
            <consortium name="The Broad Institute Genome Sequencing Center for Infectious Disease"/>
            <person name="Wu L."/>
            <person name="Ma J."/>
        </authorList>
    </citation>
    <scope>NUCLEOTIDE SEQUENCE [LARGE SCALE GENOMIC DNA]</scope>
    <source>
        <strain evidence="2">JCM 18055</strain>
    </source>
</reference>
<dbReference type="EMBL" id="BAABIC010000006">
    <property type="protein sequence ID" value="GAA4685601.1"/>
    <property type="molecule type" value="Genomic_DNA"/>
</dbReference>
<accession>A0ABP8WAN2</accession>
<gene>
    <name evidence="1" type="ORF">GCM10023215_21020</name>
</gene>
<proteinExistence type="predicted"/>
<sequence>MSLGVVGAASAAPQDNGPSSCAKLTKADKFRCKAGGPAPSLVYTVTTVETLTDRAMRTIVANCDPGDAVADGYALANGTPIAGNPAVWYSLGVTGTTPTGYQAVVGANTPPVTLTVVATCLDTAAPNRT</sequence>
<protein>
    <recommendedName>
        <fullName evidence="3">Ig-like domain-containing protein</fullName>
    </recommendedName>
</protein>
<dbReference type="Proteomes" id="UP001500325">
    <property type="component" value="Unassembled WGS sequence"/>
</dbReference>
<evidence type="ECO:0000313" key="2">
    <source>
        <dbReference type="Proteomes" id="UP001500325"/>
    </source>
</evidence>
<name>A0ABP8WAN2_9PSEU</name>
<organism evidence="1 2">
    <name type="scientific">Pseudonocardia yuanmonensis</name>
    <dbReference type="NCBI Taxonomy" id="1095914"/>
    <lineage>
        <taxon>Bacteria</taxon>
        <taxon>Bacillati</taxon>
        <taxon>Actinomycetota</taxon>
        <taxon>Actinomycetes</taxon>
        <taxon>Pseudonocardiales</taxon>
        <taxon>Pseudonocardiaceae</taxon>
        <taxon>Pseudonocardia</taxon>
    </lineage>
</organism>